<dbReference type="PANTHER" id="PTHR15343">
    <property type="entry name" value="CD7"/>
    <property type="match status" value="1"/>
</dbReference>
<name>A0A8J1IYJ3_XENTR</name>
<sequence>MSLLFLLHFCSFSLVSANCFTENSVIGIRQTPKFAVVLPGGSVSITCQVTSEKDIHGVHLLRRFRKIMYTNKTNTTSKEPDYNQSLLLSGWSRDFTVTLTNLTADDTDIYMCDADPTDSYRKLCGGGTFISVLSAAECPGIGKEQEQSRNEVLLPIYIAVIAVLCLPLLLLAIYKIYGIQLKKATQKLPQNSVYVDMTLTRRNTMSNSNAYNTGLLA</sequence>
<feature type="transmembrane region" description="Helical" evidence="1">
    <location>
        <begin position="154"/>
        <end position="177"/>
    </location>
</feature>
<dbReference type="Xenbase" id="XB-GENE-29093739">
    <property type="gene designation" value="cd7"/>
</dbReference>
<dbReference type="InterPro" id="IPR003599">
    <property type="entry name" value="Ig_sub"/>
</dbReference>
<feature type="chain" id="PRO_5035202593" evidence="2">
    <location>
        <begin position="18"/>
        <end position="217"/>
    </location>
</feature>
<dbReference type="SUPFAM" id="SSF48726">
    <property type="entry name" value="Immunoglobulin"/>
    <property type="match status" value="1"/>
</dbReference>
<accession>A0A8J1IYJ3</accession>
<dbReference type="CTD" id="924"/>
<keyword evidence="1" id="KW-0472">Membrane</keyword>
<dbReference type="Gene3D" id="2.60.40.10">
    <property type="entry name" value="Immunoglobulins"/>
    <property type="match status" value="1"/>
</dbReference>
<dbReference type="Proteomes" id="UP000008143">
    <property type="component" value="Chromosome 10"/>
</dbReference>
<gene>
    <name evidence="6" type="primary">cd7</name>
    <name evidence="5" type="synonym">LOC116408043</name>
</gene>
<evidence type="ECO:0000313" key="6">
    <source>
        <dbReference type="Xenbase" id="XB-GENE-29093739"/>
    </source>
</evidence>
<dbReference type="GO" id="GO:0038023">
    <property type="term" value="F:signaling receptor activity"/>
    <property type="evidence" value="ECO:0007669"/>
    <property type="project" value="InterPro"/>
</dbReference>
<dbReference type="GeneID" id="116408043"/>
<feature type="signal peptide" evidence="2">
    <location>
        <begin position="1"/>
        <end position="17"/>
    </location>
</feature>
<dbReference type="InterPro" id="IPR013106">
    <property type="entry name" value="Ig_V-set"/>
</dbReference>
<dbReference type="Pfam" id="PF07686">
    <property type="entry name" value="V-set"/>
    <property type="match status" value="1"/>
</dbReference>
<dbReference type="RefSeq" id="XP_031750653.1">
    <property type="nucleotide sequence ID" value="XM_031894793.1"/>
</dbReference>
<evidence type="ECO:0000256" key="2">
    <source>
        <dbReference type="SAM" id="SignalP"/>
    </source>
</evidence>
<dbReference type="SMART" id="SM00409">
    <property type="entry name" value="IG"/>
    <property type="match status" value="1"/>
</dbReference>
<dbReference type="InterPro" id="IPR013783">
    <property type="entry name" value="Ig-like_fold"/>
</dbReference>
<evidence type="ECO:0000256" key="1">
    <source>
        <dbReference type="SAM" id="Phobius"/>
    </source>
</evidence>
<protein>
    <submittedName>
        <fullName evidence="5">T-cell antigen CD7-like</fullName>
    </submittedName>
</protein>
<proteinExistence type="predicted"/>
<reference evidence="5" key="1">
    <citation type="submission" date="2025-08" db="UniProtKB">
        <authorList>
            <consortium name="RefSeq"/>
        </authorList>
    </citation>
    <scope>IDENTIFICATION</scope>
    <source>
        <strain evidence="5">Nigerian</strain>
        <tissue evidence="5">Liver and blood</tissue>
    </source>
</reference>
<dbReference type="PANTHER" id="PTHR15343:SF0">
    <property type="entry name" value="T-CELL ANTIGEN CD7"/>
    <property type="match status" value="1"/>
</dbReference>
<keyword evidence="2" id="KW-0732">Signal</keyword>
<dbReference type="KEGG" id="xtr:116408043"/>
<organism evidence="4 5">
    <name type="scientific">Xenopus tropicalis</name>
    <name type="common">Western clawed frog</name>
    <name type="synonym">Silurana tropicalis</name>
    <dbReference type="NCBI Taxonomy" id="8364"/>
    <lineage>
        <taxon>Eukaryota</taxon>
        <taxon>Metazoa</taxon>
        <taxon>Chordata</taxon>
        <taxon>Craniata</taxon>
        <taxon>Vertebrata</taxon>
        <taxon>Euteleostomi</taxon>
        <taxon>Amphibia</taxon>
        <taxon>Batrachia</taxon>
        <taxon>Anura</taxon>
        <taxon>Pipoidea</taxon>
        <taxon>Pipidae</taxon>
        <taxon>Xenopodinae</taxon>
        <taxon>Xenopus</taxon>
        <taxon>Silurana</taxon>
    </lineage>
</organism>
<evidence type="ECO:0000313" key="5">
    <source>
        <dbReference type="RefSeq" id="XP_031750653.1"/>
    </source>
</evidence>
<evidence type="ECO:0000313" key="4">
    <source>
        <dbReference type="Proteomes" id="UP000008143"/>
    </source>
</evidence>
<dbReference type="GO" id="GO:0016020">
    <property type="term" value="C:membrane"/>
    <property type="evidence" value="ECO:0007669"/>
    <property type="project" value="InterPro"/>
</dbReference>
<feature type="domain" description="Immunoglobulin" evidence="3">
    <location>
        <begin position="32"/>
        <end position="133"/>
    </location>
</feature>
<dbReference type="OMA" id="SANCFTE"/>
<keyword evidence="4" id="KW-1185">Reference proteome</keyword>
<dbReference type="AGR" id="Xenbase:XB-GENE-29093739"/>
<evidence type="ECO:0000259" key="3">
    <source>
        <dbReference type="SMART" id="SM00409"/>
    </source>
</evidence>
<keyword evidence="1" id="KW-0812">Transmembrane</keyword>
<dbReference type="OrthoDB" id="9899013at2759"/>
<dbReference type="GO" id="GO:0002250">
    <property type="term" value="P:adaptive immune response"/>
    <property type="evidence" value="ECO:0007669"/>
    <property type="project" value="InterPro"/>
</dbReference>
<dbReference type="CDD" id="cd00099">
    <property type="entry name" value="IgV"/>
    <property type="match status" value="1"/>
</dbReference>
<keyword evidence="1" id="KW-1133">Transmembrane helix</keyword>
<dbReference type="InterPro" id="IPR036179">
    <property type="entry name" value="Ig-like_dom_sf"/>
</dbReference>
<dbReference type="InterPro" id="IPR039090">
    <property type="entry name" value="CD7"/>
</dbReference>
<dbReference type="AlphaFoldDB" id="A0A8J1IYJ3"/>